<sequence length="166" mass="18393">MEQLYDAVAVSSFKVEFKRGDQLCWLAQPGDPVDDEVQDLAKLIDQSIFLTRKIVMLSMAGTADDADIGQLKKWYGKSAQEYLWAHQYAVKMIDEFELPYTIVRALPIMATTTKAKITAEGQSITGTGVSEQALAKVLSQVLDSDQYDGQSIGVSAEDEGDYDDRK</sequence>
<dbReference type="STRING" id="1423782.FD32_GL001248"/>
<feature type="domain" description="NAD(P)-binding" evidence="1">
    <location>
        <begin position="52"/>
        <end position="144"/>
    </location>
</feature>
<dbReference type="PATRIC" id="fig|1423782.4.peg.1304"/>
<proteinExistence type="predicted"/>
<comment type="caution">
    <text evidence="2">The sequence shown here is derived from an EMBL/GenBank/DDBJ whole genome shotgun (WGS) entry which is preliminary data.</text>
</comment>
<evidence type="ECO:0000259" key="1">
    <source>
        <dbReference type="Pfam" id="PF13460"/>
    </source>
</evidence>
<keyword evidence="3" id="KW-1185">Reference proteome</keyword>
<gene>
    <name evidence="2" type="ORF">FD32_GL001248</name>
</gene>
<dbReference type="Pfam" id="PF13460">
    <property type="entry name" value="NAD_binding_10"/>
    <property type="match status" value="1"/>
</dbReference>
<evidence type="ECO:0000313" key="2">
    <source>
        <dbReference type="EMBL" id="KRM29670.1"/>
    </source>
</evidence>
<organism evidence="2 3">
    <name type="scientific">Limosilactobacillus panis DSM 6035</name>
    <dbReference type="NCBI Taxonomy" id="1423782"/>
    <lineage>
        <taxon>Bacteria</taxon>
        <taxon>Bacillati</taxon>
        <taxon>Bacillota</taxon>
        <taxon>Bacilli</taxon>
        <taxon>Lactobacillales</taxon>
        <taxon>Lactobacillaceae</taxon>
        <taxon>Limosilactobacillus</taxon>
    </lineage>
</organism>
<dbReference type="AlphaFoldDB" id="A0A0R1XRJ6"/>
<dbReference type="Gene3D" id="3.40.50.720">
    <property type="entry name" value="NAD(P)-binding Rossmann-like Domain"/>
    <property type="match status" value="1"/>
</dbReference>
<dbReference type="Proteomes" id="UP000051412">
    <property type="component" value="Unassembled WGS sequence"/>
</dbReference>
<protein>
    <recommendedName>
        <fullName evidence="1">NAD(P)-binding domain-containing protein</fullName>
    </recommendedName>
</protein>
<dbReference type="EMBL" id="AZGM01000021">
    <property type="protein sequence ID" value="KRM29670.1"/>
    <property type="molecule type" value="Genomic_DNA"/>
</dbReference>
<dbReference type="InterPro" id="IPR016040">
    <property type="entry name" value="NAD(P)-bd_dom"/>
</dbReference>
<evidence type="ECO:0000313" key="3">
    <source>
        <dbReference type="Proteomes" id="UP000051412"/>
    </source>
</evidence>
<reference evidence="2 3" key="1">
    <citation type="journal article" date="2015" name="Genome Announc.">
        <title>Expanding the biotechnology potential of lactobacilli through comparative genomics of 213 strains and associated genera.</title>
        <authorList>
            <person name="Sun Z."/>
            <person name="Harris H.M."/>
            <person name="McCann A."/>
            <person name="Guo C."/>
            <person name="Argimon S."/>
            <person name="Zhang W."/>
            <person name="Yang X."/>
            <person name="Jeffery I.B."/>
            <person name="Cooney J.C."/>
            <person name="Kagawa T.F."/>
            <person name="Liu W."/>
            <person name="Song Y."/>
            <person name="Salvetti E."/>
            <person name="Wrobel A."/>
            <person name="Rasinkangas P."/>
            <person name="Parkhill J."/>
            <person name="Rea M.C."/>
            <person name="O'Sullivan O."/>
            <person name="Ritari J."/>
            <person name="Douillard F.P."/>
            <person name="Paul Ross R."/>
            <person name="Yang R."/>
            <person name="Briner A.E."/>
            <person name="Felis G.E."/>
            <person name="de Vos W.M."/>
            <person name="Barrangou R."/>
            <person name="Klaenhammer T.R."/>
            <person name="Caufield P.W."/>
            <person name="Cui Y."/>
            <person name="Zhang H."/>
            <person name="O'Toole P.W."/>
        </authorList>
    </citation>
    <scope>NUCLEOTIDE SEQUENCE [LARGE SCALE GENOMIC DNA]</scope>
    <source>
        <strain evidence="2 3">DSM 6035</strain>
    </source>
</reference>
<accession>A0A0R1XRJ6</accession>
<name>A0A0R1XRJ6_9LACO</name>